<accession>A0A7G9GS15</accession>
<keyword evidence="2" id="KW-1185">Reference proteome</keyword>
<dbReference type="KEGG" id="ehn:H9Q80_06515"/>
<dbReference type="AlphaFoldDB" id="A0A7G9GS15"/>
<dbReference type="Proteomes" id="UP000515856">
    <property type="component" value="Chromosome"/>
</dbReference>
<dbReference type="NCBIfam" id="TIGR04076">
    <property type="entry name" value="TIGR04076 family protein"/>
    <property type="match status" value="1"/>
</dbReference>
<dbReference type="EMBL" id="CP060636">
    <property type="protein sequence ID" value="QNM13597.1"/>
    <property type="molecule type" value="Genomic_DNA"/>
</dbReference>
<organism evidence="1 2">
    <name type="scientific">[Eubacterium] hominis</name>
    <dbReference type="NCBI Taxonomy" id="2764325"/>
    <lineage>
        <taxon>Bacteria</taxon>
        <taxon>Bacillati</taxon>
        <taxon>Bacillota</taxon>
        <taxon>Erysipelotrichia</taxon>
        <taxon>Erysipelotrichales</taxon>
        <taxon>Erysipelotrichaceae</taxon>
        <taxon>Amedibacillus</taxon>
    </lineage>
</organism>
<sequence length="107" mass="12227">MKKCKITVMRVACYQDLMAQYENPIEHACDMKEGMVFITNGWCKPEGMCDSAWESMSSFVMALSHSAEDFYEGWMKNKKSAMISCNDGFRPVSFLIEALDEDAENEL</sequence>
<protein>
    <submittedName>
        <fullName evidence="1">TIGR04076 family protein</fullName>
    </submittedName>
</protein>
<dbReference type="InterPro" id="IPR023811">
    <property type="entry name" value="CHP04076"/>
</dbReference>
<evidence type="ECO:0000313" key="1">
    <source>
        <dbReference type="EMBL" id="QNM13597.1"/>
    </source>
</evidence>
<reference evidence="1 2" key="1">
    <citation type="submission" date="2020-08" db="EMBL/GenBank/DDBJ databases">
        <authorList>
            <person name="Liu C."/>
            <person name="Sun Q."/>
        </authorList>
    </citation>
    <scope>NUCLEOTIDE SEQUENCE [LARGE SCALE GENOMIC DNA]</scope>
    <source>
        <strain evidence="1 2">NSJ-61</strain>
    </source>
</reference>
<name>A0A7G9GS15_9FIRM</name>
<dbReference type="RefSeq" id="WP_117452649.1">
    <property type="nucleotide sequence ID" value="NZ_CP060636.1"/>
</dbReference>
<evidence type="ECO:0000313" key="2">
    <source>
        <dbReference type="Proteomes" id="UP000515856"/>
    </source>
</evidence>
<proteinExistence type="predicted"/>
<gene>
    <name evidence="1" type="ORF">H9Q80_06515</name>
</gene>